<evidence type="ECO:0000313" key="2">
    <source>
        <dbReference type="EMBL" id="QJA93946.1"/>
    </source>
</evidence>
<name>A0A6M3LFK2_9ZZZZ</name>
<gene>
    <name evidence="2" type="ORF">MM415B04056_0003</name>
</gene>
<sequence>MSLTEKERVWIEDHFDSLRRELVKVQVDIATLKVKSGIWGVIGGSIPAIVTILIYLAVKG</sequence>
<accession>A0A6M3LFK2</accession>
<feature type="transmembrane region" description="Helical" evidence="1">
    <location>
        <begin position="38"/>
        <end position="58"/>
    </location>
</feature>
<proteinExistence type="predicted"/>
<organism evidence="2">
    <name type="scientific">viral metagenome</name>
    <dbReference type="NCBI Taxonomy" id="1070528"/>
    <lineage>
        <taxon>unclassified sequences</taxon>
        <taxon>metagenomes</taxon>
        <taxon>organismal metagenomes</taxon>
    </lineage>
</organism>
<keyword evidence="1" id="KW-1133">Transmembrane helix</keyword>
<dbReference type="EMBL" id="MT143190">
    <property type="protein sequence ID" value="QJA93946.1"/>
    <property type="molecule type" value="Genomic_DNA"/>
</dbReference>
<evidence type="ECO:0000256" key="1">
    <source>
        <dbReference type="SAM" id="Phobius"/>
    </source>
</evidence>
<keyword evidence="1" id="KW-0472">Membrane</keyword>
<protein>
    <submittedName>
        <fullName evidence="2">Uncharacterized protein</fullName>
    </submittedName>
</protein>
<keyword evidence="1" id="KW-0812">Transmembrane</keyword>
<reference evidence="2" key="1">
    <citation type="submission" date="2020-03" db="EMBL/GenBank/DDBJ databases">
        <title>The deep terrestrial virosphere.</title>
        <authorList>
            <person name="Holmfeldt K."/>
            <person name="Nilsson E."/>
            <person name="Simone D."/>
            <person name="Lopez-Fernandez M."/>
            <person name="Wu X."/>
            <person name="de Brujin I."/>
            <person name="Lundin D."/>
            <person name="Andersson A."/>
            <person name="Bertilsson S."/>
            <person name="Dopson M."/>
        </authorList>
    </citation>
    <scope>NUCLEOTIDE SEQUENCE</scope>
    <source>
        <strain evidence="2">MM415B04056</strain>
    </source>
</reference>
<dbReference type="AlphaFoldDB" id="A0A6M3LFK2"/>